<feature type="domain" description="PWWP" evidence="2">
    <location>
        <begin position="172"/>
        <end position="255"/>
    </location>
</feature>
<accession>A0AAD9SM15</accession>
<feature type="compositionally biased region" description="Basic residues" evidence="1">
    <location>
        <begin position="342"/>
        <end position="351"/>
    </location>
</feature>
<dbReference type="InterPro" id="IPR000313">
    <property type="entry name" value="PWWP_dom"/>
</dbReference>
<feature type="compositionally biased region" description="Basic and acidic residues" evidence="1">
    <location>
        <begin position="412"/>
        <end position="427"/>
    </location>
</feature>
<dbReference type="SMART" id="SM00293">
    <property type="entry name" value="PWWP"/>
    <property type="match status" value="1"/>
</dbReference>
<gene>
    <name evidence="3" type="ORF">N8I77_004322</name>
</gene>
<comment type="caution">
    <text evidence="3">The sequence shown here is derived from an EMBL/GenBank/DDBJ whole genome shotgun (WGS) entry which is preliminary data.</text>
</comment>
<dbReference type="Proteomes" id="UP001265746">
    <property type="component" value="Unassembled WGS sequence"/>
</dbReference>
<feature type="compositionally biased region" description="Basic and acidic residues" evidence="1">
    <location>
        <begin position="352"/>
        <end position="366"/>
    </location>
</feature>
<feature type="region of interest" description="Disordered" evidence="1">
    <location>
        <begin position="308"/>
        <end position="427"/>
    </location>
</feature>
<feature type="compositionally biased region" description="Low complexity" evidence="1">
    <location>
        <begin position="15"/>
        <end position="32"/>
    </location>
</feature>
<dbReference type="SUPFAM" id="SSF63748">
    <property type="entry name" value="Tudor/PWWP/MBT"/>
    <property type="match status" value="1"/>
</dbReference>
<organism evidence="3 4">
    <name type="scientific">Phomopsis amygdali</name>
    <name type="common">Fusicoccum amygdali</name>
    <dbReference type="NCBI Taxonomy" id="1214568"/>
    <lineage>
        <taxon>Eukaryota</taxon>
        <taxon>Fungi</taxon>
        <taxon>Dikarya</taxon>
        <taxon>Ascomycota</taxon>
        <taxon>Pezizomycotina</taxon>
        <taxon>Sordariomycetes</taxon>
        <taxon>Sordariomycetidae</taxon>
        <taxon>Diaporthales</taxon>
        <taxon>Diaporthaceae</taxon>
        <taxon>Diaporthe</taxon>
    </lineage>
</organism>
<feature type="compositionally biased region" description="Low complexity" evidence="1">
    <location>
        <begin position="522"/>
        <end position="532"/>
    </location>
</feature>
<evidence type="ECO:0000256" key="1">
    <source>
        <dbReference type="SAM" id="MobiDB-lite"/>
    </source>
</evidence>
<name>A0AAD9SM15_PHOAM</name>
<dbReference type="EMBL" id="JAUJFL010000002">
    <property type="protein sequence ID" value="KAK2610936.1"/>
    <property type="molecule type" value="Genomic_DNA"/>
</dbReference>
<feature type="compositionally biased region" description="Polar residues" evidence="1">
    <location>
        <begin position="372"/>
        <end position="385"/>
    </location>
</feature>
<reference evidence="3" key="1">
    <citation type="submission" date="2023-06" db="EMBL/GenBank/DDBJ databases">
        <authorList>
            <person name="Noh H."/>
        </authorList>
    </citation>
    <scope>NUCLEOTIDE SEQUENCE</scope>
    <source>
        <strain evidence="3">DUCC20226</strain>
    </source>
</reference>
<dbReference type="Pfam" id="PF00855">
    <property type="entry name" value="PWWP"/>
    <property type="match status" value="1"/>
</dbReference>
<keyword evidence="4" id="KW-1185">Reference proteome</keyword>
<feature type="compositionally biased region" description="Acidic residues" evidence="1">
    <location>
        <begin position="325"/>
        <end position="338"/>
    </location>
</feature>
<evidence type="ECO:0000313" key="3">
    <source>
        <dbReference type="EMBL" id="KAK2610936.1"/>
    </source>
</evidence>
<feature type="compositionally biased region" description="Basic and acidic residues" evidence="1">
    <location>
        <begin position="53"/>
        <end position="94"/>
    </location>
</feature>
<feature type="region of interest" description="Disordered" evidence="1">
    <location>
        <begin position="522"/>
        <end position="607"/>
    </location>
</feature>
<evidence type="ECO:0000259" key="2">
    <source>
        <dbReference type="PROSITE" id="PS50812"/>
    </source>
</evidence>
<evidence type="ECO:0000313" key="4">
    <source>
        <dbReference type="Proteomes" id="UP001265746"/>
    </source>
</evidence>
<dbReference type="PROSITE" id="PS50812">
    <property type="entry name" value="PWWP"/>
    <property type="match status" value="1"/>
</dbReference>
<dbReference type="Gene3D" id="2.30.30.140">
    <property type="match status" value="1"/>
</dbReference>
<sequence>MSDEGSAQPVVAQPTAEATGTAGNNTVGNKATDAPGPAAAETKAEGPNTTGEGAEKEAAEPAKEGETAKQVEDPSKTSTEKPSEDGDIEMKDAPDATTSPPAEAGPNDDNTEQAEAVAPASGGVDATAATANASKTKTPARRKSTAGADSAKGKKLNKKGSKAAILHIDAQPGQHFFIKLKGYPQWPCIICDEDMLPHALIKTRPVSAARSDGTYREDFADGGKRAADRTFPIMYLATNEFGWVSNKDLVDLDTDKVIDQITPKMRKDLQLAHQIAAEGHDLDYYKDLLQQFQEELIEKQKAAEAKAAAAATPKKSKKQAKSSNEVEDVEMEDVDDEPSTAKAKKSDKKRKNTEDSETPQRSESVKKPKIKLTNNATPKTANGATPKSAKAGGEAKAKKAKKATKEVDDEEKAQSPKEPEMSAEDRFQRKKKEVLFLRHKLQKGLLTRDQLPKDDEVKVLSDYLVKLEQFPDLETEIIRATKINKVLKAMLKLDSIPKEEEFNFKPRSQALLDKWNKLLSEEGPASAAPEEANGVNGHSSEPPAKEEAKAGVNGVKKADTEEADTKTEATGDSKSEVKELEKKDTEEESKEEAVADEKPSAEEVRGS</sequence>
<feature type="region of interest" description="Disordered" evidence="1">
    <location>
        <begin position="1"/>
        <end position="156"/>
    </location>
</feature>
<feature type="compositionally biased region" description="Low complexity" evidence="1">
    <location>
        <begin position="126"/>
        <end position="137"/>
    </location>
</feature>
<dbReference type="AlphaFoldDB" id="A0AAD9SM15"/>
<protein>
    <recommendedName>
        <fullName evidence="2">PWWP domain-containing protein</fullName>
    </recommendedName>
</protein>
<proteinExistence type="predicted"/>
<feature type="compositionally biased region" description="Basic and acidic residues" evidence="1">
    <location>
        <begin position="556"/>
        <end position="607"/>
    </location>
</feature>